<dbReference type="Pfam" id="PF02543">
    <property type="entry name" value="Carbam_trans_N"/>
    <property type="match status" value="1"/>
</dbReference>
<evidence type="ECO:0000313" key="4">
    <source>
        <dbReference type="EMBL" id="OGG92943.1"/>
    </source>
</evidence>
<evidence type="ECO:0000259" key="2">
    <source>
        <dbReference type="Pfam" id="PF02543"/>
    </source>
</evidence>
<dbReference type="PANTHER" id="PTHR34847">
    <property type="entry name" value="NODULATION PROTEIN U"/>
    <property type="match status" value="1"/>
</dbReference>
<name>A0A1F6G4A7_9BACT</name>
<comment type="similarity">
    <text evidence="1">Belongs to the NodU/CmcH family.</text>
</comment>
<dbReference type="GO" id="GO:0003824">
    <property type="term" value="F:catalytic activity"/>
    <property type="evidence" value="ECO:0007669"/>
    <property type="project" value="InterPro"/>
</dbReference>
<dbReference type="InterPro" id="IPR038152">
    <property type="entry name" value="Carbam_trans_C_sf"/>
</dbReference>
<organism evidence="4 5">
    <name type="scientific">Candidatus Kaiserbacteria bacterium RIFOXYD1_FULL_47_14</name>
    <dbReference type="NCBI Taxonomy" id="1798533"/>
    <lineage>
        <taxon>Bacteria</taxon>
        <taxon>Candidatus Kaiseribacteriota</taxon>
    </lineage>
</organism>
<dbReference type="Pfam" id="PF16861">
    <property type="entry name" value="Carbam_trans_C"/>
    <property type="match status" value="1"/>
</dbReference>
<evidence type="ECO:0000256" key="1">
    <source>
        <dbReference type="ARBA" id="ARBA00006129"/>
    </source>
</evidence>
<dbReference type="Gene3D" id="3.90.870.20">
    <property type="entry name" value="Carbamoyltransferase, C-terminal domain"/>
    <property type="match status" value="1"/>
</dbReference>
<evidence type="ECO:0000313" key="5">
    <source>
        <dbReference type="Proteomes" id="UP000176867"/>
    </source>
</evidence>
<sequence length="573" mass="64990">MKSPTYILGLNCNIHQSSAVLIKDGILIAAAEEERFTRKKFDNGFPDNAINYCLREAEITLTEVQYAGFYWQPWKGLVKRIWWLIRYFPASLETFRGGKKGRGSVETFFQHLAIPYQLRKRGFKGAFYYVDHHLAHAASAFFVSPYDHAAIFTTDFCGEHCTTLLGVGVGNTITVRKRFFLPHSLGLYYGALTQYLGYKINADEYRVMGLAPYGKPKYTDTFASMIKFNDGELVFDNSWSAFHFGGERVFSEKWVECFGPPCINEDAVEHGEYKHYAASGQKVLDDIFVAIGTWLQSQTKEHNVCLAGGVALNSVANGKLKMANIFENVWVQPASYDPGCALGACFYIWHQKLGHPRSFVMEHAYWGPAYTEDEMRLAAENHGLVCEYVDDIEKKTAALLADGEIIGWYQGRMEWGPRALGNRSILADPRCADIKDVVNRKIKFREPYRPFAPSVLEEDAHLYFEIEGPSPYMIFVCKVREIARSLIPAVTHVDGSSRIQTVSKKTNQRYWNLLNEFKKLTDIGVLLNTSFNVKGEPIVCTPEEAVCCFLKTDMDHIVMGKFLCSRPSDLHNV</sequence>
<dbReference type="InterPro" id="IPR031730">
    <property type="entry name" value="Carbam_trans_C"/>
</dbReference>
<feature type="domain" description="Carbamoyltransferase" evidence="2">
    <location>
        <begin position="7"/>
        <end position="345"/>
    </location>
</feature>
<dbReference type="STRING" id="1798533.A2609_01770"/>
<dbReference type="Proteomes" id="UP000176867">
    <property type="component" value="Unassembled WGS sequence"/>
</dbReference>
<dbReference type="AlphaFoldDB" id="A0A1F6G4A7"/>
<dbReference type="InterPro" id="IPR051338">
    <property type="entry name" value="NodU/CmcH_Carbamoyltrnsfr"/>
</dbReference>
<protein>
    <recommendedName>
        <fullName evidence="6">Carbamoyltransferase</fullName>
    </recommendedName>
</protein>
<gene>
    <name evidence="4" type="ORF">A2609_01770</name>
</gene>
<evidence type="ECO:0000259" key="3">
    <source>
        <dbReference type="Pfam" id="PF16861"/>
    </source>
</evidence>
<comment type="caution">
    <text evidence="4">The sequence shown here is derived from an EMBL/GenBank/DDBJ whole genome shotgun (WGS) entry which is preliminary data.</text>
</comment>
<evidence type="ECO:0008006" key="6">
    <source>
        <dbReference type="Google" id="ProtNLM"/>
    </source>
</evidence>
<dbReference type="SUPFAM" id="SSF53067">
    <property type="entry name" value="Actin-like ATPase domain"/>
    <property type="match status" value="1"/>
</dbReference>
<proteinExistence type="inferred from homology"/>
<dbReference type="CDD" id="cd24098">
    <property type="entry name" value="ASKHA_NBD_TobZ_N"/>
    <property type="match status" value="1"/>
</dbReference>
<feature type="domain" description="Carbamoyltransferase C-terminal" evidence="3">
    <location>
        <begin position="397"/>
        <end position="565"/>
    </location>
</feature>
<dbReference type="InterPro" id="IPR043129">
    <property type="entry name" value="ATPase_NBD"/>
</dbReference>
<dbReference type="PANTHER" id="PTHR34847:SF1">
    <property type="entry name" value="NODULATION PROTEIN U"/>
    <property type="match status" value="1"/>
</dbReference>
<dbReference type="EMBL" id="MFMU01000015">
    <property type="protein sequence ID" value="OGG92943.1"/>
    <property type="molecule type" value="Genomic_DNA"/>
</dbReference>
<dbReference type="InterPro" id="IPR003696">
    <property type="entry name" value="Carbtransf_dom"/>
</dbReference>
<dbReference type="Gene3D" id="3.30.420.40">
    <property type="match status" value="2"/>
</dbReference>
<reference evidence="4 5" key="1">
    <citation type="journal article" date="2016" name="Nat. Commun.">
        <title>Thousands of microbial genomes shed light on interconnected biogeochemical processes in an aquifer system.</title>
        <authorList>
            <person name="Anantharaman K."/>
            <person name="Brown C.T."/>
            <person name="Hug L.A."/>
            <person name="Sharon I."/>
            <person name="Castelle C.J."/>
            <person name="Probst A.J."/>
            <person name="Thomas B.C."/>
            <person name="Singh A."/>
            <person name="Wilkins M.J."/>
            <person name="Karaoz U."/>
            <person name="Brodie E.L."/>
            <person name="Williams K.H."/>
            <person name="Hubbard S.S."/>
            <person name="Banfield J.F."/>
        </authorList>
    </citation>
    <scope>NUCLEOTIDE SEQUENCE [LARGE SCALE GENOMIC DNA]</scope>
</reference>
<accession>A0A1F6G4A7</accession>